<dbReference type="GO" id="GO:0016787">
    <property type="term" value="F:hydrolase activity"/>
    <property type="evidence" value="ECO:0007669"/>
    <property type="project" value="UniProtKB-KW"/>
</dbReference>
<dbReference type="GO" id="GO:0003676">
    <property type="term" value="F:nucleic acid binding"/>
    <property type="evidence" value="ECO:0007669"/>
    <property type="project" value="InterPro"/>
</dbReference>
<name>A0AB37RN48_LACPE</name>
<comment type="caution">
    <text evidence="6">The sequence shown here is derived from an EMBL/GenBank/DDBJ whole genome shotgun (WGS) entry which is preliminary data.</text>
</comment>
<dbReference type="EMBL" id="RDCL01000010">
    <property type="protein sequence ID" value="RMW57304.1"/>
    <property type="molecule type" value="Genomic_DNA"/>
</dbReference>
<organism evidence="6 7">
    <name type="scientific">Lactiplantibacillus pentosus</name>
    <name type="common">Lactobacillus pentosus</name>
    <dbReference type="NCBI Taxonomy" id="1589"/>
    <lineage>
        <taxon>Bacteria</taxon>
        <taxon>Bacillati</taxon>
        <taxon>Bacillota</taxon>
        <taxon>Bacilli</taxon>
        <taxon>Lactobacillales</taxon>
        <taxon>Lactobacillaceae</taxon>
        <taxon>Lactiplantibacillus</taxon>
    </lineage>
</organism>
<dbReference type="AlphaFoldDB" id="A0AB37RN48"/>
<evidence type="ECO:0000256" key="4">
    <source>
        <dbReference type="ARBA" id="ARBA00040194"/>
    </source>
</evidence>
<sequence>MQLSNRQVYLMRLKHCNWRGCQRLVPQGVDFCDEHKQADMERKQAYIKQRDKAKSTVKGKQLAASHMAHYNHTARDEQANAFYHSVQWSRARDYVYSRDLATCQVCADAVTDRKIVDHIHPLKVAPSEKLDKDNLWVLCYRCHNIKTQLEESIKSHPNGNNKLAHISRGWWQRAIKEKIK</sequence>
<keyword evidence="2" id="KW-0378">Hydrolase</keyword>
<comment type="similarity">
    <text evidence="3">Belongs to the HNH nuclease family.</text>
</comment>
<evidence type="ECO:0000313" key="6">
    <source>
        <dbReference type="EMBL" id="RMW57304.1"/>
    </source>
</evidence>
<accession>A0AB37RN48</accession>
<dbReference type="GO" id="GO:0005829">
    <property type="term" value="C:cytosol"/>
    <property type="evidence" value="ECO:0007669"/>
    <property type="project" value="TreeGrafter"/>
</dbReference>
<dbReference type="Gene3D" id="1.10.30.50">
    <property type="match status" value="1"/>
</dbReference>
<evidence type="ECO:0000313" key="7">
    <source>
        <dbReference type="Proteomes" id="UP000281061"/>
    </source>
</evidence>
<gene>
    <name evidence="6" type="ORF">D6U17_00790</name>
</gene>
<dbReference type="CDD" id="cd00085">
    <property type="entry name" value="HNHc"/>
    <property type="match status" value="1"/>
</dbReference>
<dbReference type="PANTHER" id="PTHR41286">
    <property type="entry name" value="HNH NUCLEASE YAJD-RELATED"/>
    <property type="match status" value="1"/>
</dbReference>
<protein>
    <recommendedName>
        <fullName evidence="4">Putative HNH nuclease YajD</fullName>
    </recommendedName>
</protein>
<dbReference type="SMART" id="SM00507">
    <property type="entry name" value="HNHc"/>
    <property type="match status" value="1"/>
</dbReference>
<dbReference type="Pfam" id="PF01844">
    <property type="entry name" value="HNH"/>
    <property type="match status" value="1"/>
</dbReference>
<proteinExistence type="inferred from homology"/>
<evidence type="ECO:0000259" key="5">
    <source>
        <dbReference type="SMART" id="SM00507"/>
    </source>
</evidence>
<reference evidence="6 7" key="1">
    <citation type="submission" date="2018-10" db="EMBL/GenBank/DDBJ databases">
        <title>Genome sequences of five Lactobacillus pentosus strains isolated from brines of traditionally fermented spanish-style green table olives and differences between them.</title>
        <authorList>
            <person name="Jimenez Diaz R."/>
        </authorList>
    </citation>
    <scope>NUCLEOTIDE SEQUENCE [LARGE SCALE GENOMIC DNA]</scope>
    <source>
        <strain evidence="6 7">IG8</strain>
    </source>
</reference>
<dbReference type="PANTHER" id="PTHR41286:SF1">
    <property type="entry name" value="HNH NUCLEASE YAJD-RELATED"/>
    <property type="match status" value="1"/>
</dbReference>
<dbReference type="GO" id="GO:0008270">
    <property type="term" value="F:zinc ion binding"/>
    <property type="evidence" value="ECO:0007669"/>
    <property type="project" value="InterPro"/>
</dbReference>
<keyword evidence="6" id="KW-0255">Endonuclease</keyword>
<dbReference type="InterPro" id="IPR002711">
    <property type="entry name" value="HNH"/>
</dbReference>
<evidence type="ECO:0000256" key="3">
    <source>
        <dbReference type="ARBA" id="ARBA00038412"/>
    </source>
</evidence>
<dbReference type="Proteomes" id="UP000281061">
    <property type="component" value="Unassembled WGS sequence"/>
</dbReference>
<dbReference type="InterPro" id="IPR003615">
    <property type="entry name" value="HNH_nuc"/>
</dbReference>
<evidence type="ECO:0000256" key="2">
    <source>
        <dbReference type="ARBA" id="ARBA00022801"/>
    </source>
</evidence>
<evidence type="ECO:0000256" key="1">
    <source>
        <dbReference type="ARBA" id="ARBA00022722"/>
    </source>
</evidence>
<keyword evidence="1" id="KW-0540">Nuclease</keyword>
<dbReference type="GO" id="GO:0004519">
    <property type="term" value="F:endonuclease activity"/>
    <property type="evidence" value="ECO:0007669"/>
    <property type="project" value="UniProtKB-KW"/>
</dbReference>
<feature type="domain" description="HNH nuclease" evidence="5">
    <location>
        <begin position="90"/>
        <end position="144"/>
    </location>
</feature>